<reference evidence="2" key="1">
    <citation type="journal article" date="2013" name="Nat. Genet.">
        <title>The draft genomes of soft-shell turtle and green sea turtle yield insights into the development and evolution of the turtle-specific body plan.</title>
        <authorList>
            <person name="Wang Z."/>
            <person name="Pascual-Anaya J."/>
            <person name="Zadissa A."/>
            <person name="Li W."/>
            <person name="Niimura Y."/>
            <person name="Huang Z."/>
            <person name="Li C."/>
            <person name="White S."/>
            <person name="Xiong Z."/>
            <person name="Fang D."/>
            <person name="Wang B."/>
            <person name="Ming Y."/>
            <person name="Chen Y."/>
            <person name="Zheng Y."/>
            <person name="Kuraku S."/>
            <person name="Pignatelli M."/>
            <person name="Herrero J."/>
            <person name="Beal K."/>
            <person name="Nozawa M."/>
            <person name="Li Q."/>
            <person name="Wang J."/>
            <person name="Zhang H."/>
            <person name="Yu L."/>
            <person name="Shigenobu S."/>
            <person name="Wang J."/>
            <person name="Liu J."/>
            <person name="Flicek P."/>
            <person name="Searle S."/>
            <person name="Wang J."/>
            <person name="Kuratani S."/>
            <person name="Yin Y."/>
            <person name="Aken B."/>
            <person name="Zhang G."/>
            <person name="Irie N."/>
        </authorList>
    </citation>
    <scope>NUCLEOTIDE SEQUENCE [LARGE SCALE GENOMIC DNA]</scope>
</reference>
<evidence type="ECO:0000313" key="2">
    <source>
        <dbReference type="Proteomes" id="UP000031443"/>
    </source>
</evidence>
<keyword evidence="2" id="KW-1185">Reference proteome</keyword>
<name>M7BQF2_CHEMY</name>
<proteinExistence type="predicted"/>
<accession>M7BQF2</accession>
<evidence type="ECO:0000313" key="1">
    <source>
        <dbReference type="EMBL" id="EMP39444.1"/>
    </source>
</evidence>
<dbReference type="EMBL" id="KB516584">
    <property type="protein sequence ID" value="EMP39444.1"/>
    <property type="molecule type" value="Genomic_DNA"/>
</dbReference>
<organism evidence="1 2">
    <name type="scientific">Chelonia mydas</name>
    <name type="common">Green sea-turtle</name>
    <name type="synonym">Chelonia agassizi</name>
    <dbReference type="NCBI Taxonomy" id="8469"/>
    <lineage>
        <taxon>Eukaryota</taxon>
        <taxon>Metazoa</taxon>
        <taxon>Chordata</taxon>
        <taxon>Craniata</taxon>
        <taxon>Vertebrata</taxon>
        <taxon>Euteleostomi</taxon>
        <taxon>Archelosauria</taxon>
        <taxon>Testudinata</taxon>
        <taxon>Testudines</taxon>
        <taxon>Cryptodira</taxon>
        <taxon>Durocryptodira</taxon>
        <taxon>Americhelydia</taxon>
        <taxon>Chelonioidea</taxon>
        <taxon>Cheloniidae</taxon>
        <taxon>Chelonia</taxon>
    </lineage>
</organism>
<dbReference type="Proteomes" id="UP000031443">
    <property type="component" value="Unassembled WGS sequence"/>
</dbReference>
<dbReference type="AlphaFoldDB" id="M7BQF2"/>
<sequence length="114" mass="12555">MSAQELKELLWSGGECNAALIRDGTFRQKKLARQLVEGGECEEQLMAGEQQPQLFQRGFEEKLAFQPEGSERHRKAGEALAWCGEGGGDSIQGVWVRTMEGQGATQQRQCSGVL</sequence>
<protein>
    <submittedName>
        <fullName evidence="1">Uncharacterized protein</fullName>
    </submittedName>
</protein>
<gene>
    <name evidence="1" type="ORF">UY3_03321</name>
</gene>